<evidence type="ECO:0000313" key="6">
    <source>
        <dbReference type="Proteomes" id="UP001375812"/>
    </source>
</evidence>
<keyword evidence="2" id="KW-0238">DNA-binding</keyword>
<dbReference type="PANTHER" id="PTHR44688:SF16">
    <property type="entry name" value="DNA-BINDING TRANSCRIPTIONAL ACTIVATOR DEVR_DOSR"/>
    <property type="match status" value="1"/>
</dbReference>
<dbReference type="InterPro" id="IPR000792">
    <property type="entry name" value="Tscrpt_reg_LuxR_C"/>
</dbReference>
<evidence type="ECO:0000256" key="2">
    <source>
        <dbReference type="ARBA" id="ARBA00023125"/>
    </source>
</evidence>
<accession>A0ABU8PHL2</accession>
<dbReference type="InterPro" id="IPR036388">
    <property type="entry name" value="WH-like_DNA-bd_sf"/>
</dbReference>
<dbReference type="PROSITE" id="PS50043">
    <property type="entry name" value="HTH_LUXR_2"/>
    <property type="match status" value="1"/>
</dbReference>
<evidence type="ECO:0000256" key="3">
    <source>
        <dbReference type="ARBA" id="ARBA00023163"/>
    </source>
</evidence>
<protein>
    <submittedName>
        <fullName evidence="5">Helix-turn-helix domain-containing protein</fullName>
    </submittedName>
</protein>
<evidence type="ECO:0000259" key="4">
    <source>
        <dbReference type="PROSITE" id="PS50043"/>
    </source>
</evidence>
<proteinExistence type="predicted"/>
<feature type="domain" description="HTH luxR-type" evidence="4">
    <location>
        <begin position="59"/>
        <end position="124"/>
    </location>
</feature>
<dbReference type="InterPro" id="IPR016032">
    <property type="entry name" value="Sig_transdc_resp-reg_C-effctor"/>
</dbReference>
<dbReference type="EMBL" id="JBBGZH010000002">
    <property type="protein sequence ID" value="MEJ5021144.1"/>
    <property type="molecule type" value="Genomic_DNA"/>
</dbReference>
<evidence type="ECO:0000256" key="1">
    <source>
        <dbReference type="ARBA" id="ARBA00023015"/>
    </source>
</evidence>
<keyword evidence="6" id="KW-1185">Reference proteome</keyword>
<dbReference type="SMART" id="SM00421">
    <property type="entry name" value="HTH_LUXR"/>
    <property type="match status" value="1"/>
</dbReference>
<dbReference type="PRINTS" id="PR00038">
    <property type="entry name" value="HTHLUXR"/>
</dbReference>
<keyword evidence="3" id="KW-0804">Transcription</keyword>
<name>A0ABU8PHL2_9HYPH</name>
<dbReference type="Proteomes" id="UP001375812">
    <property type="component" value="Unassembled WGS sequence"/>
</dbReference>
<comment type="caution">
    <text evidence="5">The sequence shown here is derived from an EMBL/GenBank/DDBJ whole genome shotgun (WGS) entry which is preliminary data.</text>
</comment>
<sequence length="210" mass="23257">MPPLSAILLITESTSLRAGAEQTCFAPAAFREETTTLQPYGSVSPQPEVQQLQIDGLYGHDNRRSLTPQERSVLYWTGEGKTHWEVAAILGIRETTVITHLRNSRIKLRATNKTHAIVEAIRQSQIPLFKGQRAISPLINNEPAAFDVTHDVDAEDVPRILCDRSTHVQNIEDLIDNAENAGEFFTALDQSCTALGFDALILSCHKSTRP</sequence>
<dbReference type="SUPFAM" id="SSF46894">
    <property type="entry name" value="C-terminal effector domain of the bipartite response regulators"/>
    <property type="match status" value="1"/>
</dbReference>
<keyword evidence="1" id="KW-0805">Transcription regulation</keyword>
<gene>
    <name evidence="5" type="ORF">WH297_15600</name>
</gene>
<dbReference type="CDD" id="cd06170">
    <property type="entry name" value="LuxR_C_like"/>
    <property type="match status" value="1"/>
</dbReference>
<dbReference type="RefSeq" id="WP_286153737.1">
    <property type="nucleotide sequence ID" value="NZ_JBBGZH010000002.1"/>
</dbReference>
<dbReference type="Gene3D" id="1.10.10.10">
    <property type="entry name" value="Winged helix-like DNA-binding domain superfamily/Winged helix DNA-binding domain"/>
    <property type="match status" value="1"/>
</dbReference>
<dbReference type="Pfam" id="PF00196">
    <property type="entry name" value="GerE"/>
    <property type="match status" value="1"/>
</dbReference>
<organism evidence="5 6">
    <name type="scientific">Ochrobactrum vermis</name>
    <dbReference type="NCBI Taxonomy" id="1827297"/>
    <lineage>
        <taxon>Bacteria</taxon>
        <taxon>Pseudomonadati</taxon>
        <taxon>Pseudomonadota</taxon>
        <taxon>Alphaproteobacteria</taxon>
        <taxon>Hyphomicrobiales</taxon>
        <taxon>Brucellaceae</taxon>
        <taxon>Brucella/Ochrobactrum group</taxon>
        <taxon>Ochrobactrum</taxon>
    </lineage>
</organism>
<reference evidence="5 6" key="1">
    <citation type="submission" date="2023-12" db="EMBL/GenBank/DDBJ databases">
        <title>Gut-associated functions are favored during microbiome assembly across C. elegans life.</title>
        <authorList>
            <person name="Zimmermann J."/>
        </authorList>
    </citation>
    <scope>NUCLEOTIDE SEQUENCE [LARGE SCALE GENOMIC DNA]</scope>
    <source>
        <strain evidence="5 6">MYb71</strain>
    </source>
</reference>
<dbReference type="PANTHER" id="PTHR44688">
    <property type="entry name" value="DNA-BINDING TRANSCRIPTIONAL ACTIVATOR DEVR_DOSR"/>
    <property type="match status" value="1"/>
</dbReference>
<evidence type="ECO:0000313" key="5">
    <source>
        <dbReference type="EMBL" id="MEJ5021144.1"/>
    </source>
</evidence>